<evidence type="ECO:0000313" key="1">
    <source>
        <dbReference type="EMBL" id="MCI79242.1"/>
    </source>
</evidence>
<dbReference type="Proteomes" id="UP000265520">
    <property type="component" value="Unassembled WGS sequence"/>
</dbReference>
<keyword evidence="2" id="KW-1185">Reference proteome</keyword>
<dbReference type="EMBL" id="LXQA010969422">
    <property type="protein sequence ID" value="MCI79242.1"/>
    <property type="molecule type" value="Genomic_DNA"/>
</dbReference>
<evidence type="ECO:0000313" key="2">
    <source>
        <dbReference type="Proteomes" id="UP000265520"/>
    </source>
</evidence>
<sequence length="65" mass="7118">PARLNRRIAGSWREAASSSLSEALARSATTQEHTLSISLAERLVQRAHPVMDALLVSLRVQPKRG</sequence>
<protein>
    <submittedName>
        <fullName evidence="1">Uncharacterized protein</fullName>
    </submittedName>
</protein>
<feature type="non-terminal residue" evidence="1">
    <location>
        <position position="1"/>
    </location>
</feature>
<accession>A0A392UVU3</accession>
<name>A0A392UVU3_9FABA</name>
<dbReference type="AlphaFoldDB" id="A0A392UVU3"/>
<reference evidence="1 2" key="1">
    <citation type="journal article" date="2018" name="Front. Plant Sci.">
        <title>Red Clover (Trifolium pratense) and Zigzag Clover (T. medium) - A Picture of Genomic Similarities and Differences.</title>
        <authorList>
            <person name="Dluhosova J."/>
            <person name="Istvanek J."/>
            <person name="Nedelnik J."/>
            <person name="Repkova J."/>
        </authorList>
    </citation>
    <scope>NUCLEOTIDE SEQUENCE [LARGE SCALE GENOMIC DNA]</scope>
    <source>
        <strain evidence="2">cv. 10/8</strain>
        <tissue evidence="1">Leaf</tissue>
    </source>
</reference>
<proteinExistence type="predicted"/>
<organism evidence="1 2">
    <name type="scientific">Trifolium medium</name>
    <dbReference type="NCBI Taxonomy" id="97028"/>
    <lineage>
        <taxon>Eukaryota</taxon>
        <taxon>Viridiplantae</taxon>
        <taxon>Streptophyta</taxon>
        <taxon>Embryophyta</taxon>
        <taxon>Tracheophyta</taxon>
        <taxon>Spermatophyta</taxon>
        <taxon>Magnoliopsida</taxon>
        <taxon>eudicotyledons</taxon>
        <taxon>Gunneridae</taxon>
        <taxon>Pentapetalae</taxon>
        <taxon>rosids</taxon>
        <taxon>fabids</taxon>
        <taxon>Fabales</taxon>
        <taxon>Fabaceae</taxon>
        <taxon>Papilionoideae</taxon>
        <taxon>50 kb inversion clade</taxon>
        <taxon>NPAAA clade</taxon>
        <taxon>Hologalegina</taxon>
        <taxon>IRL clade</taxon>
        <taxon>Trifolieae</taxon>
        <taxon>Trifolium</taxon>
    </lineage>
</organism>
<comment type="caution">
    <text evidence="1">The sequence shown here is derived from an EMBL/GenBank/DDBJ whole genome shotgun (WGS) entry which is preliminary data.</text>
</comment>